<gene>
    <name evidence="2" type="ORF">ACFYTF_29850</name>
</gene>
<dbReference type="Proteomes" id="UP001601444">
    <property type="component" value="Unassembled WGS sequence"/>
</dbReference>
<comment type="caution">
    <text evidence="2">The sequence shown here is derived from an EMBL/GenBank/DDBJ whole genome shotgun (WGS) entry which is preliminary data.</text>
</comment>
<feature type="transmembrane region" description="Helical" evidence="1">
    <location>
        <begin position="38"/>
        <end position="57"/>
    </location>
</feature>
<protein>
    <recommendedName>
        <fullName evidence="4">MFS transporter</fullName>
    </recommendedName>
</protein>
<evidence type="ECO:0000313" key="2">
    <source>
        <dbReference type="EMBL" id="MFF0547050.1"/>
    </source>
</evidence>
<accession>A0ABW6PY26</accession>
<keyword evidence="3" id="KW-1185">Reference proteome</keyword>
<keyword evidence="1" id="KW-0812">Transmembrane</keyword>
<dbReference type="RefSeq" id="WP_387703204.1">
    <property type="nucleotide sequence ID" value="NZ_JBIAMX010000031.1"/>
</dbReference>
<dbReference type="EMBL" id="JBIAMX010000031">
    <property type="protein sequence ID" value="MFF0547050.1"/>
    <property type="molecule type" value="Genomic_DNA"/>
</dbReference>
<evidence type="ECO:0008006" key="4">
    <source>
        <dbReference type="Google" id="ProtNLM"/>
    </source>
</evidence>
<proteinExistence type="predicted"/>
<evidence type="ECO:0000313" key="3">
    <source>
        <dbReference type="Proteomes" id="UP001601444"/>
    </source>
</evidence>
<keyword evidence="1" id="KW-1133">Transmembrane helix</keyword>
<name>A0ABW6PY26_9NOCA</name>
<evidence type="ECO:0000256" key="1">
    <source>
        <dbReference type="SAM" id="Phobius"/>
    </source>
</evidence>
<organism evidence="2 3">
    <name type="scientific">Nocardia thailandica</name>
    <dbReference type="NCBI Taxonomy" id="257275"/>
    <lineage>
        <taxon>Bacteria</taxon>
        <taxon>Bacillati</taxon>
        <taxon>Actinomycetota</taxon>
        <taxon>Actinomycetes</taxon>
        <taxon>Mycobacteriales</taxon>
        <taxon>Nocardiaceae</taxon>
        <taxon>Nocardia</taxon>
    </lineage>
</organism>
<keyword evidence="1" id="KW-0472">Membrane</keyword>
<reference evidence="2 3" key="1">
    <citation type="submission" date="2024-10" db="EMBL/GenBank/DDBJ databases">
        <title>The Natural Products Discovery Center: Release of the First 8490 Sequenced Strains for Exploring Actinobacteria Biosynthetic Diversity.</title>
        <authorList>
            <person name="Kalkreuter E."/>
            <person name="Kautsar S.A."/>
            <person name="Yang D."/>
            <person name="Bader C.D."/>
            <person name="Teijaro C.N."/>
            <person name="Fluegel L."/>
            <person name="Davis C.M."/>
            <person name="Simpson J.R."/>
            <person name="Lauterbach L."/>
            <person name="Steele A.D."/>
            <person name="Gui C."/>
            <person name="Meng S."/>
            <person name="Li G."/>
            <person name="Viehrig K."/>
            <person name="Ye F."/>
            <person name="Su P."/>
            <person name="Kiefer A.F."/>
            <person name="Nichols A."/>
            <person name="Cepeda A.J."/>
            <person name="Yan W."/>
            <person name="Fan B."/>
            <person name="Jiang Y."/>
            <person name="Adhikari A."/>
            <person name="Zheng C.-J."/>
            <person name="Schuster L."/>
            <person name="Cowan T.M."/>
            <person name="Smanski M.J."/>
            <person name="Chevrette M.G."/>
            <person name="De Carvalho L.P.S."/>
            <person name="Shen B."/>
        </authorList>
    </citation>
    <scope>NUCLEOTIDE SEQUENCE [LARGE SCALE GENOMIC DNA]</scope>
    <source>
        <strain evidence="2 3">NPDC004045</strain>
    </source>
</reference>
<sequence>MLESAKETLGAALLHAAELPGLLGAALSAAATESFTSALAWTGGIATLILVGVAAFAGTMLRGVSARADLAERGH</sequence>